<evidence type="ECO:0000313" key="8">
    <source>
        <dbReference type="Proteomes" id="UP000669060"/>
    </source>
</evidence>
<dbReference type="Pfam" id="PF09339">
    <property type="entry name" value="HTH_IclR"/>
    <property type="match status" value="1"/>
</dbReference>
<evidence type="ECO:0000259" key="5">
    <source>
        <dbReference type="PROSITE" id="PS51077"/>
    </source>
</evidence>
<dbReference type="PROSITE" id="PS51078">
    <property type="entry name" value="ICLR_ED"/>
    <property type="match status" value="1"/>
</dbReference>
<evidence type="ECO:0000256" key="4">
    <source>
        <dbReference type="SAM" id="MobiDB-lite"/>
    </source>
</evidence>
<dbReference type="Proteomes" id="UP000669060">
    <property type="component" value="Unassembled WGS sequence"/>
</dbReference>
<gene>
    <name evidence="7" type="ORF">JFY56_01325</name>
</gene>
<dbReference type="PANTHER" id="PTHR30136:SF8">
    <property type="entry name" value="TRANSCRIPTIONAL REGULATORY PROTEIN"/>
    <property type="match status" value="1"/>
</dbReference>
<dbReference type="InterPro" id="IPR036388">
    <property type="entry name" value="WH-like_DNA-bd_sf"/>
</dbReference>
<dbReference type="InterPro" id="IPR005471">
    <property type="entry name" value="Tscrpt_reg_IclR_N"/>
</dbReference>
<organism evidence="7 8">
    <name type="scientific">Pseudomonas schmalbachii</name>
    <dbReference type="NCBI Taxonomy" id="2816993"/>
    <lineage>
        <taxon>Bacteria</taxon>
        <taxon>Pseudomonadati</taxon>
        <taxon>Pseudomonadota</taxon>
        <taxon>Gammaproteobacteria</taxon>
        <taxon>Pseudomonadales</taxon>
        <taxon>Pseudomonadaceae</taxon>
        <taxon>Pseudomonas</taxon>
    </lineage>
</organism>
<name>A0ABS3TJN9_9PSED</name>
<evidence type="ECO:0000256" key="3">
    <source>
        <dbReference type="ARBA" id="ARBA00023163"/>
    </source>
</evidence>
<comment type="caution">
    <text evidence="7">The sequence shown here is derived from an EMBL/GenBank/DDBJ whole genome shotgun (WGS) entry which is preliminary data.</text>
</comment>
<dbReference type="Gene3D" id="1.10.10.10">
    <property type="entry name" value="Winged helix-like DNA-binding domain superfamily/Winged helix DNA-binding domain"/>
    <property type="match status" value="1"/>
</dbReference>
<dbReference type="RefSeq" id="WP_208311686.1">
    <property type="nucleotide sequence ID" value="NZ_JAELYA010000001.1"/>
</dbReference>
<dbReference type="Pfam" id="PF01614">
    <property type="entry name" value="IclR_C"/>
    <property type="match status" value="1"/>
</dbReference>
<dbReference type="SMART" id="SM00346">
    <property type="entry name" value="HTH_ICLR"/>
    <property type="match status" value="1"/>
</dbReference>
<evidence type="ECO:0000256" key="1">
    <source>
        <dbReference type="ARBA" id="ARBA00023015"/>
    </source>
</evidence>
<dbReference type="Gene3D" id="3.30.450.40">
    <property type="match status" value="2"/>
</dbReference>
<evidence type="ECO:0000259" key="6">
    <source>
        <dbReference type="PROSITE" id="PS51078"/>
    </source>
</evidence>
<dbReference type="InterPro" id="IPR050707">
    <property type="entry name" value="HTH_MetabolicPath_Reg"/>
</dbReference>
<feature type="domain" description="HTH iclR-type" evidence="5">
    <location>
        <begin position="22"/>
        <end position="84"/>
    </location>
</feature>
<feature type="compositionally biased region" description="Basic and acidic residues" evidence="4">
    <location>
        <begin position="1"/>
        <end position="10"/>
    </location>
</feature>
<reference evidence="7 8" key="1">
    <citation type="submission" date="2020-12" db="EMBL/GenBank/DDBJ databases">
        <title>Pseudomonas schmalbachii sp. nov. isolated from millipede gut.</title>
        <authorList>
            <person name="Shelomi M."/>
        </authorList>
    </citation>
    <scope>NUCLEOTIDE SEQUENCE [LARGE SCALE GENOMIC DNA]</scope>
    <source>
        <strain evidence="7 8">Milli4</strain>
    </source>
</reference>
<dbReference type="SUPFAM" id="SSF46785">
    <property type="entry name" value="Winged helix' DNA-binding domain"/>
    <property type="match status" value="1"/>
</dbReference>
<keyword evidence="1" id="KW-0805">Transcription regulation</keyword>
<evidence type="ECO:0000256" key="2">
    <source>
        <dbReference type="ARBA" id="ARBA00023125"/>
    </source>
</evidence>
<sequence length="248" mass="25974">MARDKSKATNEQEETAPTRGKVQSAEVGTEILKGLAALAPSTSLKGLAEHLGMPPAKVHRYLQALIASGFAEQDPATTHYGLGREALYVGLAAIRRLDVVRIATPYLAELRDRLGQTCFLAIWGSHGPTVVQVEPAQGMVTLVTQIGSVLPLHGSSTGLVFAAFRGDEDGDGDVLEQIRRDGIHSIHGLLMPGVNALSAPLFATGRQIAGVITVVGSAAGFDAEIEGEAAGYLREVAGQISERMGGQA</sequence>
<proteinExistence type="predicted"/>
<evidence type="ECO:0000313" key="7">
    <source>
        <dbReference type="EMBL" id="MBO3273862.1"/>
    </source>
</evidence>
<protein>
    <submittedName>
        <fullName evidence="7">IclR family transcriptional regulator</fullName>
    </submittedName>
</protein>
<dbReference type="SUPFAM" id="SSF55781">
    <property type="entry name" value="GAF domain-like"/>
    <property type="match status" value="1"/>
</dbReference>
<feature type="domain" description="IclR-ED" evidence="6">
    <location>
        <begin position="85"/>
        <end position="246"/>
    </location>
</feature>
<dbReference type="InterPro" id="IPR029016">
    <property type="entry name" value="GAF-like_dom_sf"/>
</dbReference>
<keyword evidence="2" id="KW-0238">DNA-binding</keyword>
<dbReference type="PROSITE" id="PS51077">
    <property type="entry name" value="HTH_ICLR"/>
    <property type="match status" value="1"/>
</dbReference>
<feature type="region of interest" description="Disordered" evidence="4">
    <location>
        <begin position="1"/>
        <end position="23"/>
    </location>
</feature>
<dbReference type="InterPro" id="IPR036390">
    <property type="entry name" value="WH_DNA-bd_sf"/>
</dbReference>
<dbReference type="PANTHER" id="PTHR30136">
    <property type="entry name" value="HELIX-TURN-HELIX TRANSCRIPTIONAL REGULATOR, ICLR FAMILY"/>
    <property type="match status" value="1"/>
</dbReference>
<dbReference type="EMBL" id="JAELYA010000001">
    <property type="protein sequence ID" value="MBO3273862.1"/>
    <property type="molecule type" value="Genomic_DNA"/>
</dbReference>
<dbReference type="InterPro" id="IPR014757">
    <property type="entry name" value="Tscrpt_reg_IclR_C"/>
</dbReference>
<accession>A0ABS3TJN9</accession>
<keyword evidence="3" id="KW-0804">Transcription</keyword>
<keyword evidence="8" id="KW-1185">Reference proteome</keyword>